<organism evidence="1 2">
    <name type="scientific">Tepidibacillus fermentans</name>
    <dbReference type="NCBI Taxonomy" id="1281767"/>
    <lineage>
        <taxon>Bacteria</taxon>
        <taxon>Bacillati</taxon>
        <taxon>Bacillota</taxon>
        <taxon>Bacilli</taxon>
        <taxon>Bacillales</taxon>
        <taxon>Bacillaceae</taxon>
        <taxon>Tepidibacillus</taxon>
    </lineage>
</organism>
<dbReference type="InterPro" id="IPR036644">
    <property type="entry name" value="FTR_bsu_sf"/>
</dbReference>
<dbReference type="Gene3D" id="3.90.460.10">
    <property type="entry name" value="Ferredoxin thioredoxin reductase catalytic beta subunit"/>
    <property type="match status" value="1"/>
</dbReference>
<dbReference type="OrthoDB" id="9782739at2"/>
<dbReference type="RefSeq" id="WP_132770773.1">
    <property type="nucleotide sequence ID" value="NZ_SMAB01000033.1"/>
</dbReference>
<dbReference type="AlphaFoldDB" id="A0A4R3K4W9"/>
<evidence type="ECO:0000313" key="2">
    <source>
        <dbReference type="Proteomes" id="UP000295788"/>
    </source>
</evidence>
<reference evidence="1 2" key="1">
    <citation type="submission" date="2019-03" db="EMBL/GenBank/DDBJ databases">
        <title>Genomic Encyclopedia of Type Strains, Phase IV (KMG-IV): sequencing the most valuable type-strain genomes for metagenomic binning, comparative biology and taxonomic classification.</title>
        <authorList>
            <person name="Goeker M."/>
        </authorList>
    </citation>
    <scope>NUCLEOTIDE SEQUENCE [LARGE SCALE GENOMIC DNA]</scope>
    <source>
        <strain evidence="1 2">DSM 23802</strain>
    </source>
</reference>
<dbReference type="InterPro" id="IPR004209">
    <property type="entry name" value="FTR_bsu"/>
</dbReference>
<keyword evidence="2" id="KW-1185">Reference proteome</keyword>
<dbReference type="EMBL" id="SMAB01000033">
    <property type="protein sequence ID" value="TCS77834.1"/>
    <property type="molecule type" value="Genomic_DNA"/>
</dbReference>
<sequence>MGKLKANLRMYKDFFGGYIKYREKIKKADQWINKYAEVKGLSVNPHKMYLTNLKIWLAENEEIYGQRICPCFEATGDKKIDRQLTCPCTYAVHDIEVHGTCHCNLFGRADLTEEEWKEQEARIMKEYRIPLNIQGNIVDTRNVPQDDYREMDVPDPVHQLKQSLNQFDGTFQMIVEREQSAKNIVGYCKLKNIEASYENRDDYYLVTVQK</sequence>
<comment type="caution">
    <text evidence="1">The sequence shown here is derived from an EMBL/GenBank/DDBJ whole genome shotgun (WGS) entry which is preliminary data.</text>
</comment>
<dbReference type="SUPFAM" id="SSF57662">
    <property type="entry name" value="Ferredoxin thioredoxin reductase (FTR), catalytic beta chain"/>
    <property type="match status" value="1"/>
</dbReference>
<dbReference type="Proteomes" id="UP000295788">
    <property type="component" value="Unassembled WGS sequence"/>
</dbReference>
<accession>A0A4R3K4W9</accession>
<evidence type="ECO:0000313" key="1">
    <source>
        <dbReference type="EMBL" id="TCS77834.1"/>
    </source>
</evidence>
<gene>
    <name evidence="1" type="ORF">EDD72_1332</name>
</gene>
<name>A0A4R3K4W9_9BACI</name>
<dbReference type="GO" id="GO:0016730">
    <property type="term" value="F:oxidoreductase activity, acting on iron-sulfur proteins as donors"/>
    <property type="evidence" value="ECO:0007669"/>
    <property type="project" value="InterPro"/>
</dbReference>
<dbReference type="Pfam" id="PF02943">
    <property type="entry name" value="FeThRed_B"/>
    <property type="match status" value="1"/>
</dbReference>
<protein>
    <submittedName>
        <fullName evidence="1">Ferredoxin-thioredoxin reductase catalytic subunit</fullName>
    </submittedName>
</protein>
<proteinExistence type="predicted"/>